<evidence type="ECO:0000313" key="3">
    <source>
        <dbReference type="Proteomes" id="UP000607197"/>
    </source>
</evidence>
<organism evidence="2 3">
    <name type="scientific">Halocalculus aciditolerans</name>
    <dbReference type="NCBI Taxonomy" id="1383812"/>
    <lineage>
        <taxon>Archaea</taxon>
        <taxon>Methanobacteriati</taxon>
        <taxon>Methanobacteriota</taxon>
        <taxon>Stenosarchaea group</taxon>
        <taxon>Halobacteria</taxon>
        <taxon>Halobacteriales</taxon>
        <taxon>Halobacteriaceae</taxon>
        <taxon>Halocalculus</taxon>
    </lineage>
</organism>
<dbReference type="OrthoDB" id="287210at2157"/>
<dbReference type="Proteomes" id="UP000607197">
    <property type="component" value="Unassembled WGS sequence"/>
</dbReference>
<keyword evidence="3" id="KW-1185">Reference proteome</keyword>
<dbReference type="GO" id="GO:0016887">
    <property type="term" value="F:ATP hydrolysis activity"/>
    <property type="evidence" value="ECO:0007669"/>
    <property type="project" value="InterPro"/>
</dbReference>
<protein>
    <recommendedName>
        <fullName evidence="1">ATPase AAA-type core domain-containing protein</fullName>
    </recommendedName>
</protein>
<reference evidence="2" key="2">
    <citation type="submission" date="2020-09" db="EMBL/GenBank/DDBJ databases">
        <authorList>
            <person name="Sun Q."/>
            <person name="Ohkuma M."/>
        </authorList>
    </citation>
    <scope>NUCLEOTIDE SEQUENCE</scope>
    <source>
        <strain evidence="2">JCM 19596</strain>
    </source>
</reference>
<dbReference type="AlphaFoldDB" id="A0A830F784"/>
<evidence type="ECO:0000313" key="2">
    <source>
        <dbReference type="EMBL" id="GGL70188.1"/>
    </source>
</evidence>
<name>A0A830F784_9EURY</name>
<reference evidence="2" key="1">
    <citation type="journal article" date="2014" name="Int. J. Syst. Evol. Microbiol.">
        <title>Complete genome sequence of Corynebacterium casei LMG S-19264T (=DSM 44701T), isolated from a smear-ripened cheese.</title>
        <authorList>
            <consortium name="US DOE Joint Genome Institute (JGI-PGF)"/>
            <person name="Walter F."/>
            <person name="Albersmeier A."/>
            <person name="Kalinowski J."/>
            <person name="Ruckert C."/>
        </authorList>
    </citation>
    <scope>NUCLEOTIDE SEQUENCE</scope>
    <source>
        <strain evidence="2">JCM 19596</strain>
    </source>
</reference>
<dbReference type="RefSeq" id="WP_188980434.1">
    <property type="nucleotide sequence ID" value="NZ_BMPG01000005.1"/>
</dbReference>
<dbReference type="Pfam" id="PF00004">
    <property type="entry name" value="AAA"/>
    <property type="match status" value="1"/>
</dbReference>
<dbReference type="SUPFAM" id="SSF52540">
    <property type="entry name" value="P-loop containing nucleoside triphosphate hydrolases"/>
    <property type="match status" value="1"/>
</dbReference>
<feature type="domain" description="ATPase AAA-type core" evidence="1">
    <location>
        <begin position="13"/>
        <end position="125"/>
    </location>
</feature>
<dbReference type="InterPro" id="IPR003959">
    <property type="entry name" value="ATPase_AAA_core"/>
</dbReference>
<dbReference type="Gene3D" id="3.40.50.300">
    <property type="entry name" value="P-loop containing nucleotide triphosphate hydrolases"/>
    <property type="match status" value="1"/>
</dbReference>
<gene>
    <name evidence="2" type="ORF">GCM10009039_30280</name>
</gene>
<sequence length="269" mass="28715">MSNALRDEGAIYLALGPPGSGKTATAIDVASAWRAKTGGTVITNITSWARADRYAEDSEAARDLMGSIDGPTLLLLDEVAQSISSSGEDSKAVTAMAKFLKYIRKEEDGDDYPKQGSALLIGHTENDTGKDIRRLATGAFQKPSREDPTKVKLLTSEGGTASFTEEASFSGLTDTAETYGEHEASAFRVVTDADDADDDAPSADEAAKAAAKQQAIETALRACQPWNDDDGMNYRDAAALVPYGKSWVGDRVREWQDGDHRDLVDADGN</sequence>
<comment type="caution">
    <text evidence="2">The sequence shown here is derived from an EMBL/GenBank/DDBJ whole genome shotgun (WGS) entry which is preliminary data.</text>
</comment>
<dbReference type="InterPro" id="IPR027417">
    <property type="entry name" value="P-loop_NTPase"/>
</dbReference>
<proteinExistence type="predicted"/>
<dbReference type="GO" id="GO:0005524">
    <property type="term" value="F:ATP binding"/>
    <property type="evidence" value="ECO:0007669"/>
    <property type="project" value="InterPro"/>
</dbReference>
<evidence type="ECO:0000259" key="1">
    <source>
        <dbReference type="Pfam" id="PF00004"/>
    </source>
</evidence>
<accession>A0A830F784</accession>
<dbReference type="EMBL" id="BMPG01000005">
    <property type="protein sequence ID" value="GGL70188.1"/>
    <property type="molecule type" value="Genomic_DNA"/>
</dbReference>